<dbReference type="EMBL" id="CAJVPL010001782">
    <property type="protein sequence ID" value="CAG8587302.1"/>
    <property type="molecule type" value="Genomic_DNA"/>
</dbReference>
<gene>
    <name evidence="1" type="ORF">AGERDE_LOCUS8427</name>
</gene>
<dbReference type="OrthoDB" id="2380320at2759"/>
<evidence type="ECO:0000313" key="1">
    <source>
        <dbReference type="EMBL" id="CAG8587302.1"/>
    </source>
</evidence>
<protein>
    <submittedName>
        <fullName evidence="1">623_t:CDS:1</fullName>
    </submittedName>
</protein>
<proteinExistence type="predicted"/>
<sequence length="94" mass="10756">MSGAEPGILINKKIIIFDSYDLPYVTTAFSLDLSKNWTTVPDQRNAYSSTFKDGKIYYIGDAYRTDEVADIREDFELKIHEKFSDLGISCHRVP</sequence>
<organism evidence="1 2">
    <name type="scientific">Ambispora gerdemannii</name>
    <dbReference type="NCBI Taxonomy" id="144530"/>
    <lineage>
        <taxon>Eukaryota</taxon>
        <taxon>Fungi</taxon>
        <taxon>Fungi incertae sedis</taxon>
        <taxon>Mucoromycota</taxon>
        <taxon>Glomeromycotina</taxon>
        <taxon>Glomeromycetes</taxon>
        <taxon>Archaeosporales</taxon>
        <taxon>Ambisporaceae</taxon>
        <taxon>Ambispora</taxon>
    </lineage>
</organism>
<comment type="caution">
    <text evidence="1">The sequence shown here is derived from an EMBL/GenBank/DDBJ whole genome shotgun (WGS) entry which is preliminary data.</text>
</comment>
<accession>A0A9N9C1G6</accession>
<name>A0A9N9C1G6_9GLOM</name>
<dbReference type="Proteomes" id="UP000789831">
    <property type="component" value="Unassembled WGS sequence"/>
</dbReference>
<keyword evidence="2" id="KW-1185">Reference proteome</keyword>
<dbReference type="AlphaFoldDB" id="A0A9N9C1G6"/>
<evidence type="ECO:0000313" key="2">
    <source>
        <dbReference type="Proteomes" id="UP000789831"/>
    </source>
</evidence>
<reference evidence="1" key="1">
    <citation type="submission" date="2021-06" db="EMBL/GenBank/DDBJ databases">
        <authorList>
            <person name="Kallberg Y."/>
            <person name="Tangrot J."/>
            <person name="Rosling A."/>
        </authorList>
    </citation>
    <scope>NUCLEOTIDE SEQUENCE</scope>
    <source>
        <strain evidence="1">MT106</strain>
    </source>
</reference>